<comment type="cofactor">
    <cofactor evidence="1">
        <name>Zn(2+)</name>
        <dbReference type="ChEBI" id="CHEBI:29105"/>
    </cofactor>
</comment>
<keyword evidence="13" id="KW-1185">Reference proteome</keyword>
<dbReference type="SMART" id="SM01032">
    <property type="entry name" value="BHD_3"/>
    <property type="match status" value="1"/>
</dbReference>
<dbReference type="InterPro" id="IPR004583">
    <property type="entry name" value="DNA_repair_Rad4"/>
</dbReference>
<feature type="compositionally biased region" description="Basic and acidic residues" evidence="10">
    <location>
        <begin position="471"/>
        <end position="492"/>
    </location>
</feature>
<dbReference type="InterPro" id="IPR042488">
    <property type="entry name" value="Rad4_BHD3_sf"/>
</dbReference>
<comment type="similarity">
    <text evidence="4">Belongs to the peptidase M67C family.</text>
</comment>
<evidence type="ECO:0000256" key="5">
    <source>
        <dbReference type="ARBA" id="ARBA00022763"/>
    </source>
</evidence>
<dbReference type="GO" id="GO:0005737">
    <property type="term" value="C:cytoplasm"/>
    <property type="evidence" value="ECO:0007669"/>
    <property type="project" value="TreeGrafter"/>
</dbReference>
<dbReference type="InterPro" id="IPR037518">
    <property type="entry name" value="MPN"/>
</dbReference>
<evidence type="ECO:0000256" key="9">
    <source>
        <dbReference type="SAM" id="Coils"/>
    </source>
</evidence>
<accession>A0AA39HE33</accession>
<dbReference type="GO" id="GO:0071942">
    <property type="term" value="C:XPC complex"/>
    <property type="evidence" value="ECO:0007669"/>
    <property type="project" value="TreeGrafter"/>
</dbReference>
<comment type="subcellular location">
    <subcellularLocation>
        <location evidence="2">Nucleus</location>
    </subcellularLocation>
</comment>
<protein>
    <recommendedName>
        <fullName evidence="11">MPN domain-containing protein</fullName>
    </recommendedName>
</protein>
<evidence type="ECO:0000256" key="8">
    <source>
        <dbReference type="ARBA" id="ARBA00023242"/>
    </source>
</evidence>
<feature type="compositionally biased region" description="Acidic residues" evidence="10">
    <location>
        <begin position="416"/>
        <end position="428"/>
    </location>
</feature>
<dbReference type="GO" id="GO:0003697">
    <property type="term" value="F:single-stranded DNA binding"/>
    <property type="evidence" value="ECO:0007669"/>
    <property type="project" value="TreeGrafter"/>
</dbReference>
<dbReference type="Pfam" id="PF08969">
    <property type="entry name" value="USP8_dimer"/>
    <property type="match status" value="1"/>
</dbReference>
<evidence type="ECO:0000256" key="2">
    <source>
        <dbReference type="ARBA" id="ARBA00004123"/>
    </source>
</evidence>
<dbReference type="EMBL" id="JAUCMV010000004">
    <property type="protein sequence ID" value="KAK0403556.1"/>
    <property type="molecule type" value="Genomic_DNA"/>
</dbReference>
<dbReference type="InterPro" id="IPR018326">
    <property type="entry name" value="Rad4_beta-hairpin_dom1"/>
</dbReference>
<dbReference type="GO" id="GO:0070536">
    <property type="term" value="P:protein K63-linked deubiquitination"/>
    <property type="evidence" value="ECO:0007669"/>
    <property type="project" value="InterPro"/>
</dbReference>
<dbReference type="InterPro" id="IPR038765">
    <property type="entry name" value="Papain-like_cys_pep_sf"/>
</dbReference>
<dbReference type="GO" id="GO:0006298">
    <property type="term" value="P:mismatch repair"/>
    <property type="evidence" value="ECO:0007669"/>
    <property type="project" value="TreeGrafter"/>
</dbReference>
<dbReference type="SUPFAM" id="SSF102712">
    <property type="entry name" value="JAB1/MPN domain"/>
    <property type="match status" value="1"/>
</dbReference>
<dbReference type="Pfam" id="PF10404">
    <property type="entry name" value="BHD_2"/>
    <property type="match status" value="1"/>
</dbReference>
<evidence type="ECO:0000313" key="13">
    <source>
        <dbReference type="Proteomes" id="UP001175271"/>
    </source>
</evidence>
<dbReference type="InterPro" id="IPR018328">
    <property type="entry name" value="Rad4_beta-hairpin_dom3"/>
</dbReference>
<dbReference type="InterPro" id="IPR018325">
    <property type="entry name" value="Rad4/PNGase_transGLS-fold"/>
</dbReference>
<keyword evidence="5" id="KW-0227">DNA damage</keyword>
<proteinExistence type="inferred from homology"/>
<keyword evidence="8" id="KW-0539">Nucleus</keyword>
<dbReference type="InterPro" id="IPR015063">
    <property type="entry name" value="USP8_dimer"/>
</dbReference>
<keyword evidence="9" id="KW-0175">Coiled coil</keyword>
<evidence type="ECO:0000256" key="1">
    <source>
        <dbReference type="ARBA" id="ARBA00001947"/>
    </source>
</evidence>
<feature type="compositionally biased region" description="Acidic residues" evidence="10">
    <location>
        <begin position="534"/>
        <end position="543"/>
    </location>
</feature>
<dbReference type="Pfam" id="PF10403">
    <property type="entry name" value="BHD_1"/>
    <property type="match status" value="1"/>
</dbReference>
<dbReference type="GO" id="GO:0061578">
    <property type="term" value="F:K63-linked deubiquitinase activity"/>
    <property type="evidence" value="ECO:0007669"/>
    <property type="project" value="InterPro"/>
</dbReference>
<dbReference type="Gene3D" id="2.20.20.110">
    <property type="entry name" value="Rad4, beta-hairpin domain BHD1"/>
    <property type="match status" value="1"/>
</dbReference>
<feature type="compositionally biased region" description="Acidic residues" evidence="10">
    <location>
        <begin position="442"/>
        <end position="470"/>
    </location>
</feature>
<dbReference type="Pfam" id="PF01398">
    <property type="entry name" value="JAB"/>
    <property type="match status" value="1"/>
</dbReference>
<dbReference type="SUPFAM" id="SSF54001">
    <property type="entry name" value="Cysteine proteinases"/>
    <property type="match status" value="1"/>
</dbReference>
<dbReference type="PANTHER" id="PTHR12135">
    <property type="entry name" value="DNA REPAIR PROTEIN XP-C / RAD4"/>
    <property type="match status" value="1"/>
</dbReference>
<dbReference type="CDD" id="cd08066">
    <property type="entry name" value="MPN_AMSH_like"/>
    <property type="match status" value="1"/>
</dbReference>
<dbReference type="InterPro" id="IPR000555">
    <property type="entry name" value="JAMM/MPN+_dom"/>
</dbReference>
<evidence type="ECO:0000256" key="10">
    <source>
        <dbReference type="SAM" id="MobiDB-lite"/>
    </source>
</evidence>
<feature type="compositionally biased region" description="Acidic residues" evidence="10">
    <location>
        <begin position="1095"/>
        <end position="1106"/>
    </location>
</feature>
<dbReference type="FunFam" id="3.30.70.2460:FF:000001">
    <property type="entry name" value="DNA repair protein Rad4 family"/>
    <property type="match status" value="1"/>
</dbReference>
<dbReference type="Gene3D" id="1.20.58.80">
    <property type="entry name" value="Phosphotransferase system, lactose/cellobiose-type IIA subunit"/>
    <property type="match status" value="1"/>
</dbReference>
<dbReference type="AlphaFoldDB" id="A0AA39HE33"/>
<reference evidence="12" key="1">
    <citation type="submission" date="2023-06" db="EMBL/GenBank/DDBJ databases">
        <title>Genomic analysis of the entomopathogenic nematode Steinernema hermaphroditum.</title>
        <authorList>
            <person name="Schwarz E.M."/>
            <person name="Heppert J.K."/>
            <person name="Baniya A."/>
            <person name="Schwartz H.T."/>
            <person name="Tan C.-H."/>
            <person name="Antoshechkin I."/>
            <person name="Sternberg P.W."/>
            <person name="Goodrich-Blair H."/>
            <person name="Dillman A.R."/>
        </authorList>
    </citation>
    <scope>NUCLEOTIDE SEQUENCE</scope>
    <source>
        <strain evidence="12">PS9179</strain>
        <tissue evidence="12">Whole animal</tissue>
    </source>
</reference>
<dbReference type="SMART" id="SM01030">
    <property type="entry name" value="BHD_1"/>
    <property type="match status" value="1"/>
</dbReference>
<dbReference type="GO" id="GO:0003684">
    <property type="term" value="F:damaged DNA binding"/>
    <property type="evidence" value="ECO:0007669"/>
    <property type="project" value="InterPro"/>
</dbReference>
<dbReference type="GO" id="GO:0140492">
    <property type="term" value="F:metal-dependent deubiquitinase activity"/>
    <property type="evidence" value="ECO:0007669"/>
    <property type="project" value="InterPro"/>
</dbReference>
<feature type="region of interest" description="Disordered" evidence="10">
    <location>
        <begin position="518"/>
        <end position="556"/>
    </location>
</feature>
<dbReference type="Gene3D" id="3.90.260.10">
    <property type="entry name" value="Transglutaminase-like"/>
    <property type="match status" value="1"/>
</dbReference>
<sequence length="1120" mass="127165">MPSAISAPIPGSVAALYMRNEVQVTLNPEVRMKLLVKIAEPTEQIKQDVPIQRLLRTMLEMVRLGNLYFGDKDYEKAFIYYLRFMTILVETLPKHPGYDVCYSEEKRKVADIRTEVADRASEAKKRVKEVYEKESVALRERLENMRKKEDEETKRLAALAAENNQNPILSPTPPISNRGYDLDSLGDLVSKQETPLKHVLISCDLVAEFLKAASSNTLSNVETCAILSGKLERDSFVITHAILPKQQGDSDSCETLDEHEVYEYQERHGLISLGWIHTHPSQTAFLSSIDLHMQNSFQMLLDESIAIVCAPSRPQSAIYTLTKYGREVLTTCRKTGHHPHDNESKLYEEASHYRYLQGGDFKMRRSARIAAKTSPEAPKGGHKKVAQQGRTPPKRKSLDTSEVTLKKKKLFGQVEEPGEASVNEESDAVETKLDSNGNVQSDSDDSIETSGSEFEDVDTEVSEEFEDPDVETVKKSERPKGKSAKAKEPTVDKEHFAGLRKFTGKGNLMHDAHVSKPKAAPSEQPMANHHFSEGSEDEWEDVDSPSTSKPLVTPAGNLKTAVPKMDVTIVSSEQQKIKERLAKEIQLEINREKKQAALAAHDVILLCNVAHLRLSLKALLSEDACFVTLCRSLIPKGFVESLSKKLDILILKKFMKWFGSSFVTANDKISAEAREKHKLGERMELLVENKCFETSRDLAAILFGCFVSMHILSRFGRAVAFQKEGHDFELVDDDSKKKKKKKSFKECRDYFVEFWSCEEQRWIAVDPKTTLIDCPFKTAECFSPGFLYALAIDNKFGVRDVSARYAEAFLSSSFRRRRTGAEYLKETLRMAIFAANRKRGKAEDMEFHDVLSLRPMPTTLADFKNHPLYALEKDLLKFEAIYPKDEKPLGTVRGHNVYARSAVRRLEGELFWLRQGRCVKKGEEPFKVVKARPDISVPKEEREDRPLPLYGHWQTHDFVPPVVGPNDPVPRNEYDNIYMYKPSMLPKGCVHLKQPGIEKIAKKLQIDHVQAVVGWDFHCGKNHVILEGIVAHTKNEEVLVSAWTEDRIEHLKKVELQTKKRIYGNWRRMITGAIRLNAIRAKFGVTPKLKKKDEEASEETLEEEDVGSQKQWPATDFTLD</sequence>
<dbReference type="SMART" id="SM00232">
    <property type="entry name" value="JAB_MPN"/>
    <property type="match status" value="1"/>
</dbReference>
<evidence type="ECO:0000256" key="6">
    <source>
        <dbReference type="ARBA" id="ARBA00022786"/>
    </source>
</evidence>
<dbReference type="PROSITE" id="PS50249">
    <property type="entry name" value="MPN"/>
    <property type="match status" value="1"/>
</dbReference>
<dbReference type="InterPro" id="IPR044098">
    <property type="entry name" value="STAMBP/STALP-like_MPN"/>
</dbReference>
<dbReference type="InterPro" id="IPR018327">
    <property type="entry name" value="BHD_2"/>
</dbReference>
<evidence type="ECO:0000256" key="3">
    <source>
        <dbReference type="ARBA" id="ARBA00009525"/>
    </source>
</evidence>
<feature type="domain" description="MPN" evidence="11">
    <location>
        <begin position="199"/>
        <end position="328"/>
    </location>
</feature>
<evidence type="ECO:0000259" key="11">
    <source>
        <dbReference type="PROSITE" id="PS50249"/>
    </source>
</evidence>
<gene>
    <name evidence="12" type="ORF">QR680_016992</name>
</gene>
<comment type="caution">
    <text evidence="12">The sequence shown here is derived from an EMBL/GenBank/DDBJ whole genome shotgun (WGS) entry which is preliminary data.</text>
</comment>
<evidence type="ECO:0000256" key="4">
    <source>
        <dbReference type="ARBA" id="ARBA00010981"/>
    </source>
</evidence>
<dbReference type="SMART" id="SM01031">
    <property type="entry name" value="BHD_2"/>
    <property type="match status" value="1"/>
</dbReference>
<organism evidence="12 13">
    <name type="scientific">Steinernema hermaphroditum</name>
    <dbReference type="NCBI Taxonomy" id="289476"/>
    <lineage>
        <taxon>Eukaryota</taxon>
        <taxon>Metazoa</taxon>
        <taxon>Ecdysozoa</taxon>
        <taxon>Nematoda</taxon>
        <taxon>Chromadorea</taxon>
        <taxon>Rhabditida</taxon>
        <taxon>Tylenchina</taxon>
        <taxon>Panagrolaimomorpha</taxon>
        <taxon>Strongyloidoidea</taxon>
        <taxon>Steinernematidae</taxon>
        <taxon>Steinernema</taxon>
    </lineage>
</organism>
<dbReference type="SUPFAM" id="SSF140856">
    <property type="entry name" value="USP8 N-terminal domain-like"/>
    <property type="match status" value="1"/>
</dbReference>
<dbReference type="Gene3D" id="3.30.70.2460">
    <property type="entry name" value="Rad4, beta-hairpin domain BHD3"/>
    <property type="match status" value="1"/>
</dbReference>
<keyword evidence="7" id="KW-0234">DNA repair</keyword>
<dbReference type="Proteomes" id="UP001175271">
    <property type="component" value="Unassembled WGS sequence"/>
</dbReference>
<dbReference type="PANTHER" id="PTHR12135:SF0">
    <property type="entry name" value="DNA REPAIR PROTEIN COMPLEMENTING XP-C CELLS"/>
    <property type="match status" value="1"/>
</dbReference>
<feature type="region of interest" description="Disordered" evidence="10">
    <location>
        <begin position="369"/>
        <end position="492"/>
    </location>
</feature>
<dbReference type="Pfam" id="PF03835">
    <property type="entry name" value="Rad4"/>
    <property type="match status" value="1"/>
</dbReference>
<dbReference type="InterPro" id="IPR036985">
    <property type="entry name" value="Transglutaminase-like_sf"/>
</dbReference>
<feature type="coiled-coil region" evidence="9">
    <location>
        <begin position="128"/>
        <end position="162"/>
    </location>
</feature>
<name>A0AA39HE33_9BILA</name>
<dbReference type="GO" id="GO:0000111">
    <property type="term" value="C:nucleotide-excision repair factor 2 complex"/>
    <property type="evidence" value="ECO:0007669"/>
    <property type="project" value="TreeGrafter"/>
</dbReference>
<evidence type="ECO:0000313" key="12">
    <source>
        <dbReference type="EMBL" id="KAK0403556.1"/>
    </source>
</evidence>
<keyword evidence="6" id="KW-0833">Ubl conjugation pathway</keyword>
<dbReference type="Gene3D" id="3.40.140.10">
    <property type="entry name" value="Cytidine Deaminase, domain 2"/>
    <property type="match status" value="1"/>
</dbReference>
<dbReference type="GO" id="GO:0006289">
    <property type="term" value="P:nucleotide-excision repair"/>
    <property type="evidence" value="ECO:0007669"/>
    <property type="project" value="InterPro"/>
</dbReference>
<comment type="similarity">
    <text evidence="3">Belongs to the XPC family.</text>
</comment>
<evidence type="ECO:0000256" key="7">
    <source>
        <dbReference type="ARBA" id="ARBA00023204"/>
    </source>
</evidence>
<feature type="region of interest" description="Disordered" evidence="10">
    <location>
        <begin position="1089"/>
        <end position="1120"/>
    </location>
</feature>
<dbReference type="Pfam" id="PF10405">
    <property type="entry name" value="BHD_3"/>
    <property type="match status" value="1"/>
</dbReference>